<gene>
    <name evidence="2" type="ORF">KSP39_PZI008593</name>
</gene>
<dbReference type="AlphaFoldDB" id="A0AAP0G8W0"/>
<evidence type="ECO:0000313" key="2">
    <source>
        <dbReference type="EMBL" id="KAK8944931.1"/>
    </source>
</evidence>
<dbReference type="Proteomes" id="UP001418222">
    <property type="component" value="Unassembled WGS sequence"/>
</dbReference>
<proteinExistence type="predicted"/>
<dbReference type="InterPro" id="IPR011990">
    <property type="entry name" value="TPR-like_helical_dom_sf"/>
</dbReference>
<dbReference type="PANTHER" id="PTHR26312:SF123">
    <property type="entry name" value="TETRATRICOPEPTIDE REPEAT (TPR)-LIKE SUPERFAMILY PROTEIN"/>
    <property type="match status" value="1"/>
</dbReference>
<dbReference type="EMBL" id="JBBWWQ010000006">
    <property type="protein sequence ID" value="KAK8944931.1"/>
    <property type="molecule type" value="Genomic_DNA"/>
</dbReference>
<organism evidence="2 3">
    <name type="scientific">Platanthera zijinensis</name>
    <dbReference type="NCBI Taxonomy" id="2320716"/>
    <lineage>
        <taxon>Eukaryota</taxon>
        <taxon>Viridiplantae</taxon>
        <taxon>Streptophyta</taxon>
        <taxon>Embryophyta</taxon>
        <taxon>Tracheophyta</taxon>
        <taxon>Spermatophyta</taxon>
        <taxon>Magnoliopsida</taxon>
        <taxon>Liliopsida</taxon>
        <taxon>Asparagales</taxon>
        <taxon>Orchidaceae</taxon>
        <taxon>Orchidoideae</taxon>
        <taxon>Orchideae</taxon>
        <taxon>Orchidinae</taxon>
        <taxon>Platanthera</taxon>
    </lineage>
</organism>
<name>A0AAP0G8W0_9ASPA</name>
<evidence type="ECO:0000256" key="1">
    <source>
        <dbReference type="SAM" id="MobiDB-lite"/>
    </source>
</evidence>
<keyword evidence="3" id="KW-1185">Reference proteome</keyword>
<feature type="region of interest" description="Disordered" evidence="1">
    <location>
        <begin position="55"/>
        <end position="89"/>
    </location>
</feature>
<comment type="caution">
    <text evidence="2">The sequence shown here is derived from an EMBL/GenBank/DDBJ whole genome shotgun (WGS) entry which is preliminary data.</text>
</comment>
<sequence>MRAAILTRTGSISAFSEISARSPRSPTGVNDAGVPFLRRRRSTGLSLDIKQKMDSPLLSTKPNTPRRVRSEADLTIPTPPSPYGTSWLPPARFTEVEKDDLVAVTEVDLSGGGKGSGVNTVAGSGGDGRERGDRGLGSYYLEMLKADPGNSLLLRNYGRFLHEVEGDLQKADYYYSRAILATPDDGELLSLYGRLVWESQKDCRRADEYYERAVAASPDDCENGLIDRCSYVMGSYAHFLWEAEEEDEEIARVTSSPPLVEAI</sequence>
<protein>
    <submittedName>
        <fullName evidence="2">Uncharacterized protein</fullName>
    </submittedName>
</protein>
<dbReference type="Gene3D" id="1.25.40.10">
    <property type="entry name" value="Tetratricopeptide repeat domain"/>
    <property type="match status" value="1"/>
</dbReference>
<dbReference type="SUPFAM" id="SSF81901">
    <property type="entry name" value="HCP-like"/>
    <property type="match status" value="1"/>
</dbReference>
<accession>A0AAP0G8W0</accession>
<dbReference type="PANTHER" id="PTHR26312">
    <property type="entry name" value="TETRATRICOPEPTIDE REPEAT PROTEIN 5"/>
    <property type="match status" value="1"/>
</dbReference>
<evidence type="ECO:0000313" key="3">
    <source>
        <dbReference type="Proteomes" id="UP001418222"/>
    </source>
</evidence>
<reference evidence="2 3" key="1">
    <citation type="journal article" date="2022" name="Nat. Plants">
        <title>Genomes of leafy and leafless Platanthera orchids illuminate the evolution of mycoheterotrophy.</title>
        <authorList>
            <person name="Li M.H."/>
            <person name="Liu K.W."/>
            <person name="Li Z."/>
            <person name="Lu H.C."/>
            <person name="Ye Q.L."/>
            <person name="Zhang D."/>
            <person name="Wang J.Y."/>
            <person name="Li Y.F."/>
            <person name="Zhong Z.M."/>
            <person name="Liu X."/>
            <person name="Yu X."/>
            <person name="Liu D.K."/>
            <person name="Tu X.D."/>
            <person name="Liu B."/>
            <person name="Hao Y."/>
            <person name="Liao X.Y."/>
            <person name="Jiang Y.T."/>
            <person name="Sun W.H."/>
            <person name="Chen J."/>
            <person name="Chen Y.Q."/>
            <person name="Ai Y."/>
            <person name="Zhai J.W."/>
            <person name="Wu S.S."/>
            <person name="Zhou Z."/>
            <person name="Hsiao Y.Y."/>
            <person name="Wu W.L."/>
            <person name="Chen Y.Y."/>
            <person name="Lin Y.F."/>
            <person name="Hsu J.L."/>
            <person name="Li C.Y."/>
            <person name="Wang Z.W."/>
            <person name="Zhao X."/>
            <person name="Zhong W.Y."/>
            <person name="Ma X.K."/>
            <person name="Ma L."/>
            <person name="Huang J."/>
            <person name="Chen G.Z."/>
            <person name="Huang M.Z."/>
            <person name="Huang L."/>
            <person name="Peng D.H."/>
            <person name="Luo Y.B."/>
            <person name="Zou S.Q."/>
            <person name="Chen S.P."/>
            <person name="Lan S."/>
            <person name="Tsai W.C."/>
            <person name="Van de Peer Y."/>
            <person name="Liu Z.J."/>
        </authorList>
    </citation>
    <scope>NUCLEOTIDE SEQUENCE [LARGE SCALE GENOMIC DNA]</scope>
    <source>
        <strain evidence="2">Lor287</strain>
    </source>
</reference>